<dbReference type="SUPFAM" id="SSF50494">
    <property type="entry name" value="Trypsin-like serine proteases"/>
    <property type="match status" value="1"/>
</dbReference>
<evidence type="ECO:0008006" key="3">
    <source>
        <dbReference type="Google" id="ProtNLM"/>
    </source>
</evidence>
<accession>A0ABV8TUY4</accession>
<protein>
    <recommendedName>
        <fullName evidence="3">Trypsin-like peptidase domain-containing protein</fullName>
    </recommendedName>
</protein>
<sequence>MGFEQALRVKEAQKDRLLGFSGVGAVDVGYRWRAGRLRTDEVCVRVWVEAKGDPIPAGEFVPGDLDGVATDVVERRLELKGPDTVRWNALVGGVSVGPCRDVGGGPVAGTLGAVVVDSACGDLVGLTNWHVAVADDAGGEGDRMVQPSRLDGGSCPDDEVGALVRSRLDERVDAAVVSLTGREITRHVRGIGVLCGVAVPELGMEVRKSGRTTDTTTGMVDGLEASVRVDYGPGFGVRQLEGQISLTGTDGRPFGQGGDSGSVVVTGDGRAVGLYFAGDRDGTNGIANTAADVAERLAITFTP</sequence>
<dbReference type="Gene3D" id="2.40.10.10">
    <property type="entry name" value="Trypsin-like serine proteases"/>
    <property type="match status" value="2"/>
</dbReference>
<comment type="caution">
    <text evidence="1">The sequence shown here is derived from an EMBL/GenBank/DDBJ whole genome shotgun (WGS) entry which is preliminary data.</text>
</comment>
<dbReference type="InterPro" id="IPR043504">
    <property type="entry name" value="Peptidase_S1_PA_chymotrypsin"/>
</dbReference>
<keyword evidence="2" id="KW-1185">Reference proteome</keyword>
<dbReference type="EMBL" id="JBHSDK010000003">
    <property type="protein sequence ID" value="MFC4334309.1"/>
    <property type="molecule type" value="Genomic_DNA"/>
</dbReference>
<name>A0ABV8TUY4_9ACTN</name>
<reference evidence="2" key="1">
    <citation type="journal article" date="2019" name="Int. J. Syst. Evol. Microbiol.">
        <title>The Global Catalogue of Microorganisms (GCM) 10K type strain sequencing project: providing services to taxonomists for standard genome sequencing and annotation.</title>
        <authorList>
            <consortium name="The Broad Institute Genomics Platform"/>
            <consortium name="The Broad Institute Genome Sequencing Center for Infectious Disease"/>
            <person name="Wu L."/>
            <person name="Ma J."/>
        </authorList>
    </citation>
    <scope>NUCLEOTIDE SEQUENCE [LARGE SCALE GENOMIC DNA]</scope>
    <source>
        <strain evidence="2">IBRC-M 10908</strain>
    </source>
</reference>
<organism evidence="1 2">
    <name type="scientific">Salininema proteolyticum</name>
    <dbReference type="NCBI Taxonomy" id="1607685"/>
    <lineage>
        <taxon>Bacteria</taxon>
        <taxon>Bacillati</taxon>
        <taxon>Actinomycetota</taxon>
        <taxon>Actinomycetes</taxon>
        <taxon>Glycomycetales</taxon>
        <taxon>Glycomycetaceae</taxon>
        <taxon>Salininema</taxon>
    </lineage>
</organism>
<proteinExistence type="predicted"/>
<dbReference type="InterPro" id="IPR009003">
    <property type="entry name" value="Peptidase_S1_PA"/>
</dbReference>
<dbReference type="Proteomes" id="UP001595823">
    <property type="component" value="Unassembled WGS sequence"/>
</dbReference>
<dbReference type="RefSeq" id="WP_380618041.1">
    <property type="nucleotide sequence ID" value="NZ_JBHSDK010000003.1"/>
</dbReference>
<evidence type="ECO:0000313" key="2">
    <source>
        <dbReference type="Proteomes" id="UP001595823"/>
    </source>
</evidence>
<evidence type="ECO:0000313" key="1">
    <source>
        <dbReference type="EMBL" id="MFC4334309.1"/>
    </source>
</evidence>
<gene>
    <name evidence="1" type="ORF">ACFPET_03755</name>
</gene>